<accession>A0A0D9VAX8</accession>
<organism evidence="1 2">
    <name type="scientific">Leersia perrieri</name>
    <dbReference type="NCBI Taxonomy" id="77586"/>
    <lineage>
        <taxon>Eukaryota</taxon>
        <taxon>Viridiplantae</taxon>
        <taxon>Streptophyta</taxon>
        <taxon>Embryophyta</taxon>
        <taxon>Tracheophyta</taxon>
        <taxon>Spermatophyta</taxon>
        <taxon>Magnoliopsida</taxon>
        <taxon>Liliopsida</taxon>
        <taxon>Poales</taxon>
        <taxon>Poaceae</taxon>
        <taxon>BOP clade</taxon>
        <taxon>Oryzoideae</taxon>
        <taxon>Oryzeae</taxon>
        <taxon>Oryzinae</taxon>
        <taxon>Leersia</taxon>
    </lineage>
</organism>
<proteinExistence type="predicted"/>
<protein>
    <submittedName>
        <fullName evidence="1">Uncharacterized protein</fullName>
    </submittedName>
</protein>
<dbReference type="Gramene" id="LPERR01G40080.1">
    <property type="protein sequence ID" value="LPERR01G40080.1"/>
    <property type="gene ID" value="LPERR01G40080"/>
</dbReference>
<sequence length="71" mass="7677">MAEAAAAALLWPSVGVGEDRPAETKRLFYSSSSTHRLCNLRFLYCTSSVCVASFKNDDDGDDALLRSSSTN</sequence>
<dbReference type="Proteomes" id="UP000032180">
    <property type="component" value="Chromosome 1"/>
</dbReference>
<keyword evidence="2" id="KW-1185">Reference proteome</keyword>
<reference evidence="1 2" key="1">
    <citation type="submission" date="2012-08" db="EMBL/GenBank/DDBJ databases">
        <title>Oryza genome evolution.</title>
        <authorList>
            <person name="Wing R.A."/>
        </authorList>
    </citation>
    <scope>NUCLEOTIDE SEQUENCE</scope>
</reference>
<dbReference type="EnsemblPlants" id="LPERR01G40080.1">
    <property type="protein sequence ID" value="LPERR01G40080.1"/>
    <property type="gene ID" value="LPERR01G40080"/>
</dbReference>
<evidence type="ECO:0000313" key="2">
    <source>
        <dbReference type="Proteomes" id="UP000032180"/>
    </source>
</evidence>
<reference evidence="2" key="2">
    <citation type="submission" date="2013-12" db="EMBL/GenBank/DDBJ databases">
        <authorList>
            <person name="Yu Y."/>
            <person name="Lee S."/>
            <person name="de Baynast K."/>
            <person name="Wissotski M."/>
            <person name="Liu L."/>
            <person name="Talag J."/>
            <person name="Goicoechea J."/>
            <person name="Angelova A."/>
            <person name="Jetty R."/>
            <person name="Kudrna D."/>
            <person name="Golser W."/>
            <person name="Rivera L."/>
            <person name="Zhang J."/>
            <person name="Wing R."/>
        </authorList>
    </citation>
    <scope>NUCLEOTIDE SEQUENCE</scope>
</reference>
<dbReference type="HOGENOM" id="CLU_2743646_0_0_1"/>
<evidence type="ECO:0000313" key="1">
    <source>
        <dbReference type="EnsemblPlants" id="LPERR01G40080.1"/>
    </source>
</evidence>
<name>A0A0D9VAX8_9ORYZ</name>
<reference evidence="1" key="3">
    <citation type="submission" date="2015-04" db="UniProtKB">
        <authorList>
            <consortium name="EnsemblPlants"/>
        </authorList>
    </citation>
    <scope>IDENTIFICATION</scope>
</reference>
<dbReference type="AlphaFoldDB" id="A0A0D9VAX8"/>